<organism evidence="1 2">
    <name type="scientific">Catharanthus roseus</name>
    <name type="common">Madagascar periwinkle</name>
    <name type="synonym">Vinca rosea</name>
    <dbReference type="NCBI Taxonomy" id="4058"/>
    <lineage>
        <taxon>Eukaryota</taxon>
        <taxon>Viridiplantae</taxon>
        <taxon>Streptophyta</taxon>
        <taxon>Embryophyta</taxon>
        <taxon>Tracheophyta</taxon>
        <taxon>Spermatophyta</taxon>
        <taxon>Magnoliopsida</taxon>
        <taxon>eudicotyledons</taxon>
        <taxon>Gunneridae</taxon>
        <taxon>Pentapetalae</taxon>
        <taxon>asterids</taxon>
        <taxon>lamiids</taxon>
        <taxon>Gentianales</taxon>
        <taxon>Apocynaceae</taxon>
        <taxon>Rauvolfioideae</taxon>
        <taxon>Vinceae</taxon>
        <taxon>Catharanthinae</taxon>
        <taxon>Catharanthus</taxon>
    </lineage>
</organism>
<accession>A0ACC0BM46</accession>
<dbReference type="EMBL" id="CM044703">
    <property type="protein sequence ID" value="KAI5673735.1"/>
    <property type="molecule type" value="Genomic_DNA"/>
</dbReference>
<evidence type="ECO:0000313" key="1">
    <source>
        <dbReference type="EMBL" id="KAI5673735.1"/>
    </source>
</evidence>
<gene>
    <name evidence="1" type="ORF">M9H77_14099</name>
</gene>
<proteinExistence type="predicted"/>
<protein>
    <submittedName>
        <fullName evidence="1">Uncharacterized protein</fullName>
    </submittedName>
</protein>
<keyword evidence="2" id="KW-1185">Reference proteome</keyword>
<sequence length="189" mass="20783">MFLRMPHAPQLETVKVKYLPILMDASQKIQEEFPFHEALLVVEMSIIVIKKGITAKVVDEESISSVAPHSVILRVLRESDPSSDVIVVPINEPHITNFHNSYSKQINDDIAKNDDIGRTVAIIVGVLAGVPVVIVLLSGQRRQQQERMAGDATATEVAANRWQQAAEVPIGCCCCCWSGVEGERRGEEG</sequence>
<evidence type="ECO:0000313" key="2">
    <source>
        <dbReference type="Proteomes" id="UP001060085"/>
    </source>
</evidence>
<name>A0ACC0BM46_CATRO</name>
<dbReference type="Proteomes" id="UP001060085">
    <property type="component" value="Linkage Group LG03"/>
</dbReference>
<reference evidence="2" key="1">
    <citation type="journal article" date="2023" name="Nat. Plants">
        <title>Single-cell RNA sequencing provides a high-resolution roadmap for understanding the multicellular compartmentation of specialized metabolism.</title>
        <authorList>
            <person name="Sun S."/>
            <person name="Shen X."/>
            <person name="Li Y."/>
            <person name="Li Y."/>
            <person name="Wang S."/>
            <person name="Li R."/>
            <person name="Zhang H."/>
            <person name="Shen G."/>
            <person name="Guo B."/>
            <person name="Wei J."/>
            <person name="Xu J."/>
            <person name="St-Pierre B."/>
            <person name="Chen S."/>
            <person name="Sun C."/>
        </authorList>
    </citation>
    <scope>NUCLEOTIDE SEQUENCE [LARGE SCALE GENOMIC DNA]</scope>
</reference>
<comment type="caution">
    <text evidence="1">The sequence shown here is derived from an EMBL/GenBank/DDBJ whole genome shotgun (WGS) entry which is preliminary data.</text>
</comment>